<sequence length="182" mass="20609">MQFSNRQYSNHIKGVHIKHLQCETCGQRFGGSWEFNRHMKPETKPKSCVMKPFEKLPHYVIGHGERIARCSGLGELRQAMFSGPEKLYDTNDDTNNLAKGNDLMIQSTNEPKQTSNPAGGNAEVDETDPQHGWKASIAENTGEIVNHIDGVHGGEYYWELGGHDDFVYNDESWLNFCSIYCN</sequence>
<keyword evidence="1" id="KW-0479">Metal-binding</keyword>
<dbReference type="InterPro" id="IPR013087">
    <property type="entry name" value="Znf_C2H2_type"/>
</dbReference>
<keyword evidence="5" id="KW-1185">Reference proteome</keyword>
<proteinExistence type="predicted"/>
<dbReference type="PROSITE" id="PS50157">
    <property type="entry name" value="ZINC_FINGER_C2H2_2"/>
    <property type="match status" value="1"/>
</dbReference>
<protein>
    <recommendedName>
        <fullName evidence="3">C2H2-type domain-containing protein</fullName>
    </recommendedName>
</protein>
<evidence type="ECO:0000256" key="1">
    <source>
        <dbReference type="PROSITE-ProRule" id="PRU00042"/>
    </source>
</evidence>
<evidence type="ECO:0000313" key="5">
    <source>
        <dbReference type="Proteomes" id="UP000277580"/>
    </source>
</evidence>
<dbReference type="Proteomes" id="UP000277580">
    <property type="component" value="Unassembled WGS sequence"/>
</dbReference>
<keyword evidence="1" id="KW-0862">Zinc</keyword>
<evidence type="ECO:0000313" key="4">
    <source>
        <dbReference type="EMBL" id="RPB11553.1"/>
    </source>
</evidence>
<feature type="region of interest" description="Disordered" evidence="2">
    <location>
        <begin position="107"/>
        <end position="130"/>
    </location>
</feature>
<organism evidence="4 5">
    <name type="scientific">Morchella conica CCBAS932</name>
    <dbReference type="NCBI Taxonomy" id="1392247"/>
    <lineage>
        <taxon>Eukaryota</taxon>
        <taxon>Fungi</taxon>
        <taxon>Dikarya</taxon>
        <taxon>Ascomycota</taxon>
        <taxon>Pezizomycotina</taxon>
        <taxon>Pezizomycetes</taxon>
        <taxon>Pezizales</taxon>
        <taxon>Morchellaceae</taxon>
        <taxon>Morchella</taxon>
    </lineage>
</organism>
<keyword evidence="1" id="KW-0863">Zinc-finger</keyword>
<name>A0A3N4KLW6_9PEZI</name>
<dbReference type="InParanoid" id="A0A3N4KLW6"/>
<dbReference type="OrthoDB" id="5422420at2759"/>
<dbReference type="AlphaFoldDB" id="A0A3N4KLW6"/>
<evidence type="ECO:0000256" key="2">
    <source>
        <dbReference type="SAM" id="MobiDB-lite"/>
    </source>
</evidence>
<dbReference type="GO" id="GO:0008270">
    <property type="term" value="F:zinc ion binding"/>
    <property type="evidence" value="ECO:0007669"/>
    <property type="project" value="UniProtKB-KW"/>
</dbReference>
<accession>A0A3N4KLW6</accession>
<dbReference type="EMBL" id="ML119135">
    <property type="protein sequence ID" value="RPB11553.1"/>
    <property type="molecule type" value="Genomic_DNA"/>
</dbReference>
<evidence type="ECO:0000259" key="3">
    <source>
        <dbReference type="PROSITE" id="PS50157"/>
    </source>
</evidence>
<feature type="compositionally biased region" description="Polar residues" evidence="2">
    <location>
        <begin position="107"/>
        <end position="118"/>
    </location>
</feature>
<feature type="domain" description="C2H2-type" evidence="3">
    <location>
        <begin position="20"/>
        <end position="47"/>
    </location>
</feature>
<reference evidence="4 5" key="1">
    <citation type="journal article" date="2018" name="Nat. Ecol. Evol.">
        <title>Pezizomycetes genomes reveal the molecular basis of ectomycorrhizal truffle lifestyle.</title>
        <authorList>
            <person name="Murat C."/>
            <person name="Payen T."/>
            <person name="Noel B."/>
            <person name="Kuo A."/>
            <person name="Morin E."/>
            <person name="Chen J."/>
            <person name="Kohler A."/>
            <person name="Krizsan K."/>
            <person name="Balestrini R."/>
            <person name="Da Silva C."/>
            <person name="Montanini B."/>
            <person name="Hainaut M."/>
            <person name="Levati E."/>
            <person name="Barry K.W."/>
            <person name="Belfiori B."/>
            <person name="Cichocki N."/>
            <person name="Clum A."/>
            <person name="Dockter R.B."/>
            <person name="Fauchery L."/>
            <person name="Guy J."/>
            <person name="Iotti M."/>
            <person name="Le Tacon F."/>
            <person name="Lindquist E.A."/>
            <person name="Lipzen A."/>
            <person name="Malagnac F."/>
            <person name="Mello A."/>
            <person name="Molinier V."/>
            <person name="Miyauchi S."/>
            <person name="Poulain J."/>
            <person name="Riccioni C."/>
            <person name="Rubini A."/>
            <person name="Sitrit Y."/>
            <person name="Splivallo R."/>
            <person name="Traeger S."/>
            <person name="Wang M."/>
            <person name="Zifcakova L."/>
            <person name="Wipf D."/>
            <person name="Zambonelli A."/>
            <person name="Paolocci F."/>
            <person name="Nowrousian M."/>
            <person name="Ottonello S."/>
            <person name="Baldrian P."/>
            <person name="Spatafora J.W."/>
            <person name="Henrissat B."/>
            <person name="Nagy L.G."/>
            <person name="Aury J.M."/>
            <person name="Wincker P."/>
            <person name="Grigoriev I.V."/>
            <person name="Bonfante P."/>
            <person name="Martin F.M."/>
        </authorList>
    </citation>
    <scope>NUCLEOTIDE SEQUENCE [LARGE SCALE GENOMIC DNA]</scope>
    <source>
        <strain evidence="4 5">CCBAS932</strain>
    </source>
</reference>
<gene>
    <name evidence="4" type="ORF">P167DRAFT_575295</name>
</gene>